<evidence type="ECO:0000256" key="1">
    <source>
        <dbReference type="ARBA" id="ARBA00004651"/>
    </source>
</evidence>
<dbReference type="EMBL" id="MTEI01000006">
    <property type="protein sequence ID" value="OQW87880.1"/>
    <property type="molecule type" value="Genomic_DNA"/>
</dbReference>
<dbReference type="PROSITE" id="PS50883">
    <property type="entry name" value="EAL"/>
    <property type="match status" value="1"/>
</dbReference>
<dbReference type="FunFam" id="3.30.70.270:FF:000001">
    <property type="entry name" value="Diguanylate cyclase domain protein"/>
    <property type="match status" value="1"/>
</dbReference>
<feature type="transmembrane region" description="Helical" evidence="6">
    <location>
        <begin position="37"/>
        <end position="56"/>
    </location>
</feature>
<keyword evidence="2" id="KW-1003">Cell membrane</keyword>
<dbReference type="SMART" id="SM00267">
    <property type="entry name" value="GGDEF"/>
    <property type="match status" value="1"/>
</dbReference>
<dbReference type="InterPro" id="IPR035919">
    <property type="entry name" value="EAL_sf"/>
</dbReference>
<dbReference type="PANTHER" id="PTHR44757">
    <property type="entry name" value="DIGUANYLATE CYCLASE DGCP"/>
    <property type="match status" value="1"/>
</dbReference>
<dbReference type="Pfam" id="PF13426">
    <property type="entry name" value="PAS_9"/>
    <property type="match status" value="2"/>
</dbReference>
<dbReference type="SMART" id="SM00052">
    <property type="entry name" value="EAL"/>
    <property type="match status" value="1"/>
</dbReference>
<keyword evidence="5 6" id="KW-0472">Membrane</keyword>
<evidence type="ECO:0008006" key="13">
    <source>
        <dbReference type="Google" id="ProtNLM"/>
    </source>
</evidence>
<dbReference type="InterPro" id="IPR001610">
    <property type="entry name" value="PAC"/>
</dbReference>
<dbReference type="Gene3D" id="3.30.70.270">
    <property type="match status" value="1"/>
</dbReference>
<dbReference type="Gene3D" id="3.20.20.450">
    <property type="entry name" value="EAL domain"/>
    <property type="match status" value="1"/>
</dbReference>
<dbReference type="CDD" id="cd00130">
    <property type="entry name" value="PAS"/>
    <property type="match status" value="2"/>
</dbReference>
<keyword evidence="4 6" id="KW-1133">Transmembrane helix</keyword>
<dbReference type="GO" id="GO:0005886">
    <property type="term" value="C:plasma membrane"/>
    <property type="evidence" value="ECO:0007669"/>
    <property type="project" value="UniProtKB-SubCell"/>
</dbReference>
<evidence type="ECO:0000313" key="12">
    <source>
        <dbReference type="Proteomes" id="UP000192505"/>
    </source>
</evidence>
<dbReference type="InterPro" id="IPR035965">
    <property type="entry name" value="PAS-like_dom_sf"/>
</dbReference>
<comment type="subcellular location">
    <subcellularLocation>
        <location evidence="1">Cell membrane</location>
        <topology evidence="1">Multi-pass membrane protein</topology>
    </subcellularLocation>
</comment>
<evidence type="ECO:0000256" key="4">
    <source>
        <dbReference type="ARBA" id="ARBA00022989"/>
    </source>
</evidence>
<evidence type="ECO:0000259" key="7">
    <source>
        <dbReference type="PROSITE" id="PS50112"/>
    </source>
</evidence>
<feature type="domain" description="EAL" evidence="9">
    <location>
        <begin position="625"/>
        <end position="879"/>
    </location>
</feature>
<dbReference type="InterPro" id="IPR029787">
    <property type="entry name" value="Nucleotide_cyclase"/>
</dbReference>
<dbReference type="PROSITE" id="PS50112">
    <property type="entry name" value="PAS"/>
    <property type="match status" value="2"/>
</dbReference>
<dbReference type="PANTHER" id="PTHR44757:SF2">
    <property type="entry name" value="BIOFILM ARCHITECTURE MAINTENANCE PROTEIN MBAA"/>
    <property type="match status" value="1"/>
</dbReference>
<dbReference type="SUPFAM" id="SSF55785">
    <property type="entry name" value="PYP-like sensor domain (PAS domain)"/>
    <property type="match status" value="2"/>
</dbReference>
<feature type="domain" description="PAC" evidence="8">
    <location>
        <begin position="274"/>
        <end position="328"/>
    </location>
</feature>
<organism evidence="11 12">
    <name type="scientific">Rhodoferax ferrireducens</name>
    <dbReference type="NCBI Taxonomy" id="192843"/>
    <lineage>
        <taxon>Bacteria</taxon>
        <taxon>Pseudomonadati</taxon>
        <taxon>Pseudomonadota</taxon>
        <taxon>Betaproteobacteria</taxon>
        <taxon>Burkholderiales</taxon>
        <taxon>Comamonadaceae</taxon>
        <taxon>Rhodoferax</taxon>
    </lineage>
</organism>
<dbReference type="NCBIfam" id="TIGR00229">
    <property type="entry name" value="sensory_box"/>
    <property type="match status" value="2"/>
</dbReference>
<dbReference type="InterPro" id="IPR011620">
    <property type="entry name" value="Sig_transdc_His_kinase_LytS_TM"/>
</dbReference>
<evidence type="ECO:0000259" key="10">
    <source>
        <dbReference type="PROSITE" id="PS50887"/>
    </source>
</evidence>
<accession>A0A1W9KTT6</accession>
<name>A0A1W9KTT6_9BURK</name>
<reference evidence="11 12" key="1">
    <citation type="submission" date="2017-01" db="EMBL/GenBank/DDBJ databases">
        <title>Novel large sulfur bacteria in the metagenomes of groundwater-fed chemosynthetic microbial mats in the Lake Huron basin.</title>
        <authorList>
            <person name="Sharrar A.M."/>
            <person name="Flood B.E."/>
            <person name="Bailey J.V."/>
            <person name="Jones D.S."/>
            <person name="Biddanda B."/>
            <person name="Ruberg S.A."/>
            <person name="Marcus D.N."/>
            <person name="Dick G.J."/>
        </authorList>
    </citation>
    <scope>NUCLEOTIDE SEQUENCE [LARGE SCALE GENOMIC DNA]</scope>
    <source>
        <strain evidence="11">A7</strain>
    </source>
</reference>
<feature type="transmembrane region" description="Helical" evidence="6">
    <location>
        <begin position="99"/>
        <end position="117"/>
    </location>
</feature>
<feature type="domain" description="PAC" evidence="8">
    <location>
        <begin position="398"/>
        <end position="450"/>
    </location>
</feature>
<dbReference type="InterPro" id="IPR043128">
    <property type="entry name" value="Rev_trsase/Diguanyl_cyclase"/>
</dbReference>
<evidence type="ECO:0000256" key="5">
    <source>
        <dbReference type="ARBA" id="ARBA00023136"/>
    </source>
</evidence>
<feature type="domain" description="PAS" evidence="7">
    <location>
        <begin position="332"/>
        <end position="371"/>
    </location>
</feature>
<protein>
    <recommendedName>
        <fullName evidence="13">Diguanylate cyclase/phosphodiesterase with PAS/PAC sensor(S)</fullName>
    </recommendedName>
</protein>
<dbReference type="Gene3D" id="3.30.450.20">
    <property type="entry name" value="PAS domain"/>
    <property type="match status" value="2"/>
</dbReference>
<evidence type="ECO:0000259" key="9">
    <source>
        <dbReference type="PROSITE" id="PS50883"/>
    </source>
</evidence>
<dbReference type="Pfam" id="PF07694">
    <property type="entry name" value="5TM-5TMR_LYT"/>
    <property type="match status" value="1"/>
</dbReference>
<dbReference type="PROSITE" id="PS50113">
    <property type="entry name" value="PAC"/>
    <property type="match status" value="2"/>
</dbReference>
<dbReference type="InterPro" id="IPR052155">
    <property type="entry name" value="Biofilm_reg_signaling"/>
</dbReference>
<feature type="transmembrane region" description="Helical" evidence="6">
    <location>
        <begin position="161"/>
        <end position="183"/>
    </location>
</feature>
<dbReference type="SMART" id="SM00086">
    <property type="entry name" value="PAC"/>
    <property type="match status" value="2"/>
</dbReference>
<feature type="transmembrane region" description="Helical" evidence="6">
    <location>
        <begin position="6"/>
        <end position="25"/>
    </location>
</feature>
<evidence type="ECO:0000256" key="6">
    <source>
        <dbReference type="SAM" id="Phobius"/>
    </source>
</evidence>
<dbReference type="InterPro" id="IPR000014">
    <property type="entry name" value="PAS"/>
</dbReference>
<evidence type="ECO:0000256" key="3">
    <source>
        <dbReference type="ARBA" id="ARBA00022692"/>
    </source>
</evidence>
<dbReference type="GO" id="GO:0000155">
    <property type="term" value="F:phosphorelay sensor kinase activity"/>
    <property type="evidence" value="ECO:0007669"/>
    <property type="project" value="InterPro"/>
</dbReference>
<dbReference type="SMART" id="SM00091">
    <property type="entry name" value="PAS"/>
    <property type="match status" value="2"/>
</dbReference>
<dbReference type="PROSITE" id="PS50887">
    <property type="entry name" value="GGDEF"/>
    <property type="match status" value="1"/>
</dbReference>
<evidence type="ECO:0000259" key="8">
    <source>
        <dbReference type="PROSITE" id="PS50113"/>
    </source>
</evidence>
<dbReference type="Pfam" id="PF00563">
    <property type="entry name" value="EAL"/>
    <property type="match status" value="1"/>
</dbReference>
<dbReference type="AlphaFoldDB" id="A0A1W9KTT6"/>
<dbReference type="Proteomes" id="UP000192505">
    <property type="component" value="Unassembled WGS sequence"/>
</dbReference>
<dbReference type="GO" id="GO:0071555">
    <property type="term" value="P:cell wall organization"/>
    <property type="evidence" value="ECO:0007669"/>
    <property type="project" value="InterPro"/>
</dbReference>
<dbReference type="InterPro" id="IPR000160">
    <property type="entry name" value="GGDEF_dom"/>
</dbReference>
<dbReference type="InterPro" id="IPR000700">
    <property type="entry name" value="PAS-assoc_C"/>
</dbReference>
<dbReference type="SUPFAM" id="SSF141868">
    <property type="entry name" value="EAL domain-like"/>
    <property type="match status" value="1"/>
</dbReference>
<feature type="transmembrane region" description="Helical" evidence="6">
    <location>
        <begin position="68"/>
        <end position="92"/>
    </location>
</feature>
<proteinExistence type="predicted"/>
<evidence type="ECO:0000313" key="11">
    <source>
        <dbReference type="EMBL" id="OQW87880.1"/>
    </source>
</evidence>
<dbReference type="Pfam" id="PF00990">
    <property type="entry name" value="GGDEF"/>
    <property type="match status" value="1"/>
</dbReference>
<dbReference type="InterPro" id="IPR001633">
    <property type="entry name" value="EAL_dom"/>
</dbReference>
<dbReference type="SUPFAM" id="SSF55073">
    <property type="entry name" value="Nucleotide cyclase"/>
    <property type="match status" value="1"/>
</dbReference>
<feature type="domain" description="GGDEF" evidence="10">
    <location>
        <begin position="482"/>
        <end position="616"/>
    </location>
</feature>
<evidence type="ECO:0000256" key="2">
    <source>
        <dbReference type="ARBA" id="ARBA00022475"/>
    </source>
</evidence>
<dbReference type="CDD" id="cd01949">
    <property type="entry name" value="GGDEF"/>
    <property type="match status" value="1"/>
</dbReference>
<sequence>MISAAIELVFNIAILVALSLISGFIRQREEHRVREALMQGLLFGLVAVIGMYRPMVLGPGLIFDGRSVMISLGALYFGPLAAAVSVAVSLPYRLQMGGVGVYMGTLTIVVSALWGLFWRQRWQRQGQSITARGLLTLGLCVHATVPLLTVTLPEQAARDTLYNVALPMLLGFPLITLLIGKLLSSQEAARQTVKALRESELRHRMLADNVTDVIWTLTPEGRFTYVSPSMQKLSGFTASEVMQQSMADALCPDSLAVAQKHLREAVAARGPKPPDLCLELEHRCKDGSTVWTEATITGLRDANGVLTGALGVSRDISERKQAQRQLLLTASVFTHAREGITITDAHGVILDVNGAFTRITGYTRDDVLGKTPKVLSSGRHAPGFYDDMWRELLLEGQWYGEIWNRRKSGELFAEMLNISAVRDAQGQTQNYVALFSDITALKQHESELEHIAHYDVLTGLPNRVLLGDRMQQAMAQSTRRQQQVGVVYLDLDGFKSVNDRYGHEVGDQLLMTVATRMKAALRDCDTLGRIGGDEFVAVLIDLEDSHSCIPLLQRLLEAASEPVQQGDLVLQISASLGVTLYPQADDLEADQLLRQADQAMYQAKLAGKNRYHFFDDAQDRQARGQHETLTRIRQALERNEFVLFYQPKINMRSGALIGAEALIRWQHPQQGLLAPARFLPAIENHPLAVDVGEWVLATALTQMAQWQSAGLALPVSVNVGAQQLQQRNFVARLRALLVAQPTVRPEQLEIEVLETSALEDIQGVSRVIQDCHDIGVRFALDDFGTGYSSLTYLKRLPVAVLKIDQSFVRDMLVDADDLAILQGIIGLAGAFRREVIAEGVETAAHGQRLLQLGCELGQGYGIARPMPAGDVLAWAARWQANPVWAAPVDSVL</sequence>
<keyword evidence="3 6" id="KW-0812">Transmembrane</keyword>
<dbReference type="CDD" id="cd01948">
    <property type="entry name" value="EAL"/>
    <property type="match status" value="1"/>
</dbReference>
<gene>
    <name evidence="11" type="ORF">BWK72_11310</name>
</gene>
<feature type="domain" description="PAS" evidence="7">
    <location>
        <begin position="199"/>
        <end position="269"/>
    </location>
</feature>
<dbReference type="NCBIfam" id="TIGR00254">
    <property type="entry name" value="GGDEF"/>
    <property type="match status" value="1"/>
</dbReference>
<comment type="caution">
    <text evidence="11">The sequence shown here is derived from an EMBL/GenBank/DDBJ whole genome shotgun (WGS) entry which is preliminary data.</text>
</comment>